<dbReference type="BioCyc" id="BSUB633149:G1GM8-776-MONOMER"/>
<dbReference type="PROSITE" id="PS00018">
    <property type="entry name" value="EF_HAND_1"/>
    <property type="match status" value="1"/>
</dbReference>
<dbReference type="PROSITE" id="PS50222">
    <property type="entry name" value="EF_HAND_2"/>
    <property type="match status" value="1"/>
</dbReference>
<accession>D9QM06</accession>
<proteinExistence type="predicted"/>
<dbReference type="AlphaFoldDB" id="D9QM06"/>
<gene>
    <name evidence="3" type="ordered locus">Bresu_0776</name>
</gene>
<dbReference type="Proteomes" id="UP000002696">
    <property type="component" value="Chromosome"/>
</dbReference>
<dbReference type="GO" id="GO:0005509">
    <property type="term" value="F:calcium ion binding"/>
    <property type="evidence" value="ECO:0007669"/>
    <property type="project" value="InterPro"/>
</dbReference>
<dbReference type="KEGG" id="bsb:Bresu_0776"/>
<dbReference type="InterPro" id="IPR018247">
    <property type="entry name" value="EF_Hand_1_Ca_BS"/>
</dbReference>
<reference evidence="4" key="1">
    <citation type="journal article" date="2011" name="J. Bacteriol.">
        <title>Genome sequences of eight morphologically diverse alphaproteobacteria.</title>
        <authorList>
            <consortium name="US DOE Joint Genome Institute"/>
            <person name="Brown P.J."/>
            <person name="Kysela D.T."/>
            <person name="Buechlein A."/>
            <person name="Hemmerich C."/>
            <person name="Brun Y.V."/>
        </authorList>
    </citation>
    <scope>NUCLEOTIDE SEQUENCE [LARGE SCALE GENOMIC DNA]</scope>
    <source>
        <strain evidence="4">ATCC 15264 / DSM 4735 / LMG 14903 / NBRC 16000 / CB 81</strain>
    </source>
</reference>
<keyword evidence="1" id="KW-0472">Membrane</keyword>
<dbReference type="OrthoDB" id="7189925at2"/>
<name>D9QM06_BRESC</name>
<evidence type="ECO:0000313" key="3">
    <source>
        <dbReference type="EMBL" id="ADL00090.1"/>
    </source>
</evidence>
<keyword evidence="1" id="KW-1133">Transmembrane helix</keyword>
<dbReference type="EMBL" id="CP002102">
    <property type="protein sequence ID" value="ADL00090.1"/>
    <property type="molecule type" value="Genomic_DNA"/>
</dbReference>
<feature type="domain" description="EF-hand" evidence="2">
    <location>
        <begin position="82"/>
        <end position="110"/>
    </location>
</feature>
<evidence type="ECO:0000313" key="4">
    <source>
        <dbReference type="Proteomes" id="UP000002696"/>
    </source>
</evidence>
<organism evidence="3 4">
    <name type="scientific">Brevundimonas subvibrioides (strain ATCC 15264 / DSM 4735 / LMG 14903 / NBRC 16000 / CB 81)</name>
    <name type="common">Caulobacter subvibrioides</name>
    <dbReference type="NCBI Taxonomy" id="633149"/>
    <lineage>
        <taxon>Bacteria</taxon>
        <taxon>Pseudomonadati</taxon>
        <taxon>Pseudomonadota</taxon>
        <taxon>Alphaproteobacteria</taxon>
        <taxon>Caulobacterales</taxon>
        <taxon>Caulobacteraceae</taxon>
        <taxon>Brevundimonas</taxon>
    </lineage>
</organism>
<feature type="transmembrane region" description="Helical" evidence="1">
    <location>
        <begin position="58"/>
        <end position="78"/>
    </location>
</feature>
<dbReference type="RefSeq" id="WP_013268193.1">
    <property type="nucleotide sequence ID" value="NC_014375.1"/>
</dbReference>
<evidence type="ECO:0000256" key="1">
    <source>
        <dbReference type="SAM" id="Phobius"/>
    </source>
</evidence>
<keyword evidence="1" id="KW-0812">Transmembrane</keyword>
<dbReference type="STRING" id="633149.Bresu_0776"/>
<evidence type="ECO:0000259" key="2">
    <source>
        <dbReference type="PROSITE" id="PS50222"/>
    </source>
</evidence>
<dbReference type="HOGENOM" id="CLU_2141375_0_0_5"/>
<dbReference type="InterPro" id="IPR002048">
    <property type="entry name" value="EF_hand_dom"/>
</dbReference>
<protein>
    <recommendedName>
        <fullName evidence="2">EF-hand domain-containing protein</fullName>
    </recommendedName>
</protein>
<dbReference type="InParanoid" id="D9QM06"/>
<sequence>MPAARAEKKTETLEIRLGHAAKSAFMARCRREGVTASDAVRTFIEGQGRSRRARRASLGLVSAVAAGIAGLVVGAAAAPSVAQTAMGASSFARLDRDHDGLLTAAEFAAR</sequence>
<keyword evidence="4" id="KW-1185">Reference proteome</keyword>